<dbReference type="SUPFAM" id="SSF52540">
    <property type="entry name" value="P-loop containing nucleoside triphosphate hydrolases"/>
    <property type="match status" value="1"/>
</dbReference>
<proteinExistence type="predicted"/>
<evidence type="ECO:0000313" key="1">
    <source>
        <dbReference type="EMBL" id="SEJ28490.1"/>
    </source>
</evidence>
<dbReference type="AlphaFoldDB" id="A0A975W9A2"/>
<organism evidence="1 2">
    <name type="scientific">Marinovum algicola</name>
    <dbReference type="NCBI Taxonomy" id="42444"/>
    <lineage>
        <taxon>Bacteria</taxon>
        <taxon>Pseudomonadati</taxon>
        <taxon>Pseudomonadota</taxon>
        <taxon>Alphaproteobacteria</taxon>
        <taxon>Rhodobacterales</taxon>
        <taxon>Roseobacteraceae</taxon>
        <taxon>Marinovum</taxon>
    </lineage>
</organism>
<dbReference type="EMBL" id="FNYY01000004">
    <property type="protein sequence ID" value="SEJ28490.1"/>
    <property type="molecule type" value="Genomic_DNA"/>
</dbReference>
<accession>A0A975W9A2</accession>
<dbReference type="Proteomes" id="UP000182932">
    <property type="component" value="Unassembled WGS sequence"/>
</dbReference>
<protein>
    <submittedName>
        <fullName evidence="1">Uncharacterized protein</fullName>
    </submittedName>
</protein>
<dbReference type="InterPro" id="IPR027417">
    <property type="entry name" value="P-loop_NTPase"/>
</dbReference>
<dbReference type="InterPro" id="IPR008868">
    <property type="entry name" value="TniB"/>
</dbReference>
<dbReference type="Pfam" id="PF05621">
    <property type="entry name" value="TniB"/>
    <property type="match status" value="1"/>
</dbReference>
<name>A0A975W9A2_9RHOB</name>
<gene>
    <name evidence="1" type="ORF">SAMN04487940_104283</name>
</gene>
<evidence type="ECO:0000313" key="2">
    <source>
        <dbReference type="Proteomes" id="UP000182932"/>
    </source>
</evidence>
<reference evidence="1 2" key="1">
    <citation type="submission" date="2016-10" db="EMBL/GenBank/DDBJ databases">
        <authorList>
            <person name="Varghese N."/>
            <person name="Submissions S."/>
        </authorList>
    </citation>
    <scope>NUCLEOTIDE SEQUENCE [LARGE SCALE GENOMIC DNA]</scope>
    <source>
        <strain evidence="1 2">FF3</strain>
    </source>
</reference>
<sequence>MLGTAVLWIDEAHDLFQSGTPSEVRDILKTLKSLMQGDGAVIVILTGINSLWQIASYDGQVKRRYTKISLPELSNAKDGKAISKQMEVFCNRAGLRPPDEADLVQRLVYASRNKFGLCIENILHAIELALKSEADQLTMQHFAEAWAMQEGCDYRGNVFLAPRWSEIDLAVPVIN</sequence>
<keyword evidence="2" id="KW-1185">Reference proteome</keyword>
<dbReference type="Gene3D" id="3.40.50.300">
    <property type="entry name" value="P-loop containing nucleotide triphosphate hydrolases"/>
    <property type="match status" value="1"/>
</dbReference>
<comment type="caution">
    <text evidence="1">The sequence shown here is derived from an EMBL/GenBank/DDBJ whole genome shotgun (WGS) entry which is preliminary data.</text>
</comment>